<organism evidence="5 6">
    <name type="scientific">Symbiobacterium terraclitae</name>
    <dbReference type="NCBI Taxonomy" id="557451"/>
    <lineage>
        <taxon>Bacteria</taxon>
        <taxon>Bacillati</taxon>
        <taxon>Bacillota</taxon>
        <taxon>Clostridia</taxon>
        <taxon>Eubacteriales</taxon>
        <taxon>Symbiobacteriaceae</taxon>
        <taxon>Symbiobacterium</taxon>
    </lineage>
</organism>
<feature type="domain" description="ABC transporter" evidence="4">
    <location>
        <begin position="6"/>
        <end position="238"/>
    </location>
</feature>
<dbReference type="GO" id="GO:0005524">
    <property type="term" value="F:ATP binding"/>
    <property type="evidence" value="ECO:0007669"/>
    <property type="project" value="UniProtKB-KW"/>
</dbReference>
<dbReference type="CDD" id="cd03263">
    <property type="entry name" value="ABC_subfamily_A"/>
    <property type="match status" value="1"/>
</dbReference>
<dbReference type="PROSITE" id="PS00211">
    <property type="entry name" value="ABC_TRANSPORTER_1"/>
    <property type="match status" value="1"/>
</dbReference>
<dbReference type="InterPro" id="IPR027417">
    <property type="entry name" value="P-loop_NTPase"/>
</dbReference>
<proteinExistence type="predicted"/>
<dbReference type="InterPro" id="IPR003439">
    <property type="entry name" value="ABC_transporter-like_ATP-bd"/>
</dbReference>
<dbReference type="Pfam" id="PF00005">
    <property type="entry name" value="ABC_tran"/>
    <property type="match status" value="1"/>
</dbReference>
<dbReference type="PANTHER" id="PTHR42711:SF19">
    <property type="entry name" value="DOXORUBICIN RESISTANCE ATP-BINDING PROTEIN DRRA"/>
    <property type="match status" value="1"/>
</dbReference>
<dbReference type="InterPro" id="IPR050763">
    <property type="entry name" value="ABC_transporter_ATP-binding"/>
</dbReference>
<gene>
    <name evidence="5" type="ORF">J2Z79_001934</name>
</gene>
<dbReference type="Gene3D" id="3.40.50.300">
    <property type="entry name" value="P-loop containing nucleotide triphosphate hydrolases"/>
    <property type="match status" value="1"/>
</dbReference>
<evidence type="ECO:0000256" key="3">
    <source>
        <dbReference type="ARBA" id="ARBA00022840"/>
    </source>
</evidence>
<dbReference type="InterPro" id="IPR003593">
    <property type="entry name" value="AAA+_ATPase"/>
</dbReference>
<comment type="caution">
    <text evidence="5">The sequence shown here is derived from an EMBL/GenBank/DDBJ whole genome shotgun (WGS) entry which is preliminary data.</text>
</comment>
<keyword evidence="1" id="KW-0813">Transport</keyword>
<evidence type="ECO:0000313" key="6">
    <source>
        <dbReference type="Proteomes" id="UP001519289"/>
    </source>
</evidence>
<dbReference type="PANTHER" id="PTHR42711">
    <property type="entry name" value="ABC TRANSPORTER ATP-BINDING PROTEIN"/>
    <property type="match status" value="1"/>
</dbReference>
<dbReference type="InterPro" id="IPR017871">
    <property type="entry name" value="ABC_transporter-like_CS"/>
</dbReference>
<dbReference type="EMBL" id="JAGGLG010000014">
    <property type="protein sequence ID" value="MBP2018519.1"/>
    <property type="molecule type" value="Genomic_DNA"/>
</dbReference>
<evidence type="ECO:0000259" key="4">
    <source>
        <dbReference type="PROSITE" id="PS50893"/>
    </source>
</evidence>
<sequence length="312" mass="33958">MAVPAYEVRNLVKRYAPDLPPANDGLSLDIYQGEIFGLLGPNGAGKTTLVRQLTGLTRPTSGTIRLFGHDVVADPSLIHHWVALQPQGLALPSQEMPRELLVLTGQLRGMTVAAARKQADELIEAFNLGGKLKVPFHRLSGGQRRLISIALALMGDRPVLVFDEPTNDLDPEVRRVVWQRIQEGARGGRTVILVTHNVVEAETVLDRVAIVRRGQILALGTPGELKGRVAGNVRLELLFRPGGDEQAAGWLLERSAIPMGARRYAVIVPRPQAAEAISDVLPRLELLDDFRIVTPNLEDVYLELSGGESIGS</sequence>
<name>A0ABS4JSM4_9FIRM</name>
<dbReference type="SMART" id="SM00382">
    <property type="entry name" value="AAA"/>
    <property type="match status" value="1"/>
</dbReference>
<protein>
    <submittedName>
        <fullName evidence="5">ABC-2 type transport system ATP-binding protein</fullName>
    </submittedName>
</protein>
<dbReference type="Proteomes" id="UP001519289">
    <property type="component" value="Unassembled WGS sequence"/>
</dbReference>
<keyword evidence="3 5" id="KW-0067">ATP-binding</keyword>
<dbReference type="PROSITE" id="PS50893">
    <property type="entry name" value="ABC_TRANSPORTER_2"/>
    <property type="match status" value="1"/>
</dbReference>
<evidence type="ECO:0000313" key="5">
    <source>
        <dbReference type="EMBL" id="MBP2018519.1"/>
    </source>
</evidence>
<reference evidence="5 6" key="1">
    <citation type="submission" date="2021-03" db="EMBL/GenBank/DDBJ databases">
        <title>Genomic Encyclopedia of Type Strains, Phase IV (KMG-IV): sequencing the most valuable type-strain genomes for metagenomic binning, comparative biology and taxonomic classification.</title>
        <authorList>
            <person name="Goeker M."/>
        </authorList>
    </citation>
    <scope>NUCLEOTIDE SEQUENCE [LARGE SCALE GENOMIC DNA]</scope>
    <source>
        <strain evidence="5 6">DSM 27138</strain>
    </source>
</reference>
<accession>A0ABS4JSM4</accession>
<keyword evidence="6" id="KW-1185">Reference proteome</keyword>
<keyword evidence="2" id="KW-0547">Nucleotide-binding</keyword>
<dbReference type="SUPFAM" id="SSF52540">
    <property type="entry name" value="P-loop containing nucleoside triphosphate hydrolases"/>
    <property type="match status" value="1"/>
</dbReference>
<evidence type="ECO:0000256" key="1">
    <source>
        <dbReference type="ARBA" id="ARBA00022448"/>
    </source>
</evidence>
<evidence type="ECO:0000256" key="2">
    <source>
        <dbReference type="ARBA" id="ARBA00022741"/>
    </source>
</evidence>